<name>A0A178XL36_SINSA</name>
<dbReference type="InterPro" id="IPR028098">
    <property type="entry name" value="Glyco_trans_4-like_N"/>
</dbReference>
<dbReference type="RefSeq" id="WP_066878588.1">
    <property type="nucleotide sequence ID" value="NZ_LNQB01000098.1"/>
</dbReference>
<dbReference type="EMBL" id="LNQB01000098">
    <property type="protein sequence ID" value="OAP35936.1"/>
    <property type="molecule type" value="Genomic_DNA"/>
</dbReference>
<sequence>MRIAQIAPLAERVPPKLYGGTERIVSCLTEELVRLGHDVTLFASGDSLTAAKLVPCCDVALRLNPDVRDFLPYHAAMLEEVRCRAHQFDVLHFHIEFLHFPLIRDFAERTVTTLHCRLDLPDIYPFYRAFPDIPLVSISENQRLPMPPVNWQGTVHHGLDPAGLPFKEGSRGDYLAFLGRISPEKGPDRAIDIAARVGMPLKIAAKVDAQDRDYWEAVVRPMVESHSNVEYIGEIDETQKVDFLGNAAALLFPINWPEPFGLVMIEAMACGTPVLAFRYGSAPEVVEHGRSGALVDTVEQAVEALEMVLKLDRRQVRESFERRFTAERMTRDYLDIYENLTGVQTGTAPARRAGGESIGLEVA</sequence>
<keyword evidence="3" id="KW-0808">Transferase</keyword>
<evidence type="ECO:0000259" key="1">
    <source>
        <dbReference type="Pfam" id="PF00534"/>
    </source>
</evidence>
<dbReference type="InterPro" id="IPR001296">
    <property type="entry name" value="Glyco_trans_1"/>
</dbReference>
<feature type="domain" description="Glycosyltransferase subfamily 4-like N-terminal" evidence="2">
    <location>
        <begin position="18"/>
        <end position="123"/>
    </location>
</feature>
<dbReference type="PANTHER" id="PTHR12526:SF595">
    <property type="entry name" value="BLL5217 PROTEIN"/>
    <property type="match status" value="1"/>
</dbReference>
<comment type="caution">
    <text evidence="3">The sequence shown here is derived from an EMBL/GenBank/DDBJ whole genome shotgun (WGS) entry which is preliminary data.</text>
</comment>
<dbReference type="Gene3D" id="3.40.50.2000">
    <property type="entry name" value="Glycogen Phosphorylase B"/>
    <property type="match status" value="2"/>
</dbReference>
<dbReference type="Pfam" id="PF13439">
    <property type="entry name" value="Glyco_transf_4"/>
    <property type="match status" value="1"/>
</dbReference>
<evidence type="ECO:0000259" key="2">
    <source>
        <dbReference type="Pfam" id="PF13439"/>
    </source>
</evidence>
<dbReference type="Pfam" id="PF00534">
    <property type="entry name" value="Glycos_transf_1"/>
    <property type="match status" value="1"/>
</dbReference>
<dbReference type="SUPFAM" id="SSF53756">
    <property type="entry name" value="UDP-Glycosyltransferase/glycogen phosphorylase"/>
    <property type="match status" value="1"/>
</dbReference>
<gene>
    <name evidence="3" type="ORF">ATB98_09870</name>
</gene>
<dbReference type="CDD" id="cd03802">
    <property type="entry name" value="GT4_AviGT4-like"/>
    <property type="match status" value="1"/>
</dbReference>
<organism evidence="3 4">
    <name type="scientific">Sinorhizobium saheli</name>
    <dbReference type="NCBI Taxonomy" id="36856"/>
    <lineage>
        <taxon>Bacteria</taxon>
        <taxon>Pseudomonadati</taxon>
        <taxon>Pseudomonadota</taxon>
        <taxon>Alphaproteobacteria</taxon>
        <taxon>Hyphomicrobiales</taxon>
        <taxon>Rhizobiaceae</taxon>
        <taxon>Sinorhizobium/Ensifer group</taxon>
        <taxon>Sinorhizobium</taxon>
    </lineage>
</organism>
<keyword evidence="4" id="KW-1185">Reference proteome</keyword>
<protein>
    <submittedName>
        <fullName evidence="3">Glycosyl transferase</fullName>
    </submittedName>
</protein>
<feature type="domain" description="Glycosyl transferase family 1" evidence="1">
    <location>
        <begin position="173"/>
        <end position="315"/>
    </location>
</feature>
<dbReference type="STRING" id="36856.ATB98_09870"/>
<dbReference type="AlphaFoldDB" id="A0A178XL36"/>
<dbReference type="GO" id="GO:0016757">
    <property type="term" value="F:glycosyltransferase activity"/>
    <property type="evidence" value="ECO:0007669"/>
    <property type="project" value="InterPro"/>
</dbReference>
<proteinExistence type="predicted"/>
<dbReference type="OrthoDB" id="9801573at2"/>
<dbReference type="Proteomes" id="UP000078507">
    <property type="component" value="Unassembled WGS sequence"/>
</dbReference>
<reference evidence="3 4" key="1">
    <citation type="submission" date="2015-11" db="EMBL/GenBank/DDBJ databases">
        <title>Ensifer anhuiense sp. nov., an effective nitrogen fixation bacterium with Glycine soja.</title>
        <authorList>
            <person name="Yan H."/>
            <person name="Chen W."/>
        </authorList>
    </citation>
    <scope>NUCLEOTIDE SEQUENCE [LARGE SCALE GENOMIC DNA]</scope>
    <source>
        <strain evidence="3 4">LMG 7837</strain>
    </source>
</reference>
<evidence type="ECO:0000313" key="4">
    <source>
        <dbReference type="Proteomes" id="UP000078507"/>
    </source>
</evidence>
<dbReference type="PANTHER" id="PTHR12526">
    <property type="entry name" value="GLYCOSYLTRANSFERASE"/>
    <property type="match status" value="1"/>
</dbReference>
<evidence type="ECO:0000313" key="3">
    <source>
        <dbReference type="EMBL" id="OAP35936.1"/>
    </source>
</evidence>
<accession>A0A178XL36</accession>